<dbReference type="EMBL" id="BDDD01000717">
    <property type="protein sequence ID" value="GAV69359.1"/>
    <property type="molecule type" value="Genomic_DNA"/>
</dbReference>
<comment type="caution">
    <text evidence="1">The sequence shown here is derived from an EMBL/GenBank/DDBJ whole genome shotgun (WGS) entry which is preliminary data.</text>
</comment>
<dbReference type="OrthoDB" id="1750780at2759"/>
<reference evidence="2" key="1">
    <citation type="submission" date="2016-04" db="EMBL/GenBank/DDBJ databases">
        <title>Cephalotus genome sequencing.</title>
        <authorList>
            <person name="Fukushima K."/>
            <person name="Hasebe M."/>
            <person name="Fang X."/>
        </authorList>
    </citation>
    <scope>NUCLEOTIDE SEQUENCE [LARGE SCALE GENOMIC DNA]</scope>
    <source>
        <strain evidence="2">cv. St1</strain>
    </source>
</reference>
<accession>A0A1Q3BN90</accession>
<evidence type="ECO:0000313" key="2">
    <source>
        <dbReference type="Proteomes" id="UP000187406"/>
    </source>
</evidence>
<dbReference type="InParanoid" id="A0A1Q3BN90"/>
<gene>
    <name evidence="1" type="ORF">CFOL_v3_12860</name>
</gene>
<sequence>MGGRNIDLSFGSNEFVFVSWLESLHLLPLVQIQDMFYVKFVKAFYMNLRIVSSPHEDFSLSSTVKGQRIFLDARILALILRIPHTGLYVFEYKKWLEVEDFHPNDILSILNPNDPNIHPNMSPCTNKLSINHRLLHHLIVY</sequence>
<dbReference type="Proteomes" id="UP000187406">
    <property type="component" value="Unassembled WGS sequence"/>
</dbReference>
<proteinExistence type="predicted"/>
<evidence type="ECO:0000313" key="1">
    <source>
        <dbReference type="EMBL" id="GAV69359.1"/>
    </source>
</evidence>
<protein>
    <submittedName>
        <fullName evidence="1">Uncharacterized protein</fullName>
    </submittedName>
</protein>
<dbReference type="AlphaFoldDB" id="A0A1Q3BN90"/>
<name>A0A1Q3BN90_CEPFO</name>
<keyword evidence="2" id="KW-1185">Reference proteome</keyword>
<organism evidence="1 2">
    <name type="scientific">Cephalotus follicularis</name>
    <name type="common">Albany pitcher plant</name>
    <dbReference type="NCBI Taxonomy" id="3775"/>
    <lineage>
        <taxon>Eukaryota</taxon>
        <taxon>Viridiplantae</taxon>
        <taxon>Streptophyta</taxon>
        <taxon>Embryophyta</taxon>
        <taxon>Tracheophyta</taxon>
        <taxon>Spermatophyta</taxon>
        <taxon>Magnoliopsida</taxon>
        <taxon>eudicotyledons</taxon>
        <taxon>Gunneridae</taxon>
        <taxon>Pentapetalae</taxon>
        <taxon>rosids</taxon>
        <taxon>fabids</taxon>
        <taxon>Oxalidales</taxon>
        <taxon>Cephalotaceae</taxon>
        <taxon>Cephalotus</taxon>
    </lineage>
</organism>